<dbReference type="Gene3D" id="3.40.50.1110">
    <property type="entry name" value="SGNH hydrolase"/>
    <property type="match status" value="1"/>
</dbReference>
<evidence type="ECO:0000313" key="10">
    <source>
        <dbReference type="Proteomes" id="UP000006556"/>
    </source>
</evidence>
<comment type="pathway">
    <text evidence="2">Glycan biosynthesis; alginate biosynthesis.</text>
</comment>
<evidence type="ECO:0000256" key="2">
    <source>
        <dbReference type="ARBA" id="ARBA00005182"/>
    </source>
</evidence>
<evidence type="ECO:0000256" key="6">
    <source>
        <dbReference type="ARBA" id="ARBA00022841"/>
    </source>
</evidence>
<dbReference type="EMBL" id="AP009389">
    <property type="protein sequence ID" value="BAF59268.1"/>
    <property type="molecule type" value="Genomic_DNA"/>
</dbReference>
<dbReference type="STRING" id="370438.PTH_1088"/>
<sequence>MSHKKFVRLFCLITGTFLIFHLFLYGFTRKPLALPEKLLKRSAVTGRHEPMKQAEAETIGDLARLSYLYRLGVPRVVRETSDEMGYLNKNYGGRAVFPVVTVGDSFMLFNGDGQRFNNLLEQILGVNCYNMAANGVEDPFAFLQGGLIKEARVLVWESAERNISADVFNLANVPCYYANARKKLEYNENWEKKGKSPKRLRAVNLANVKFLINNLAYLAAGKPLLGDAGLVRLKNGKELLFYKNDLYSFKRPNFEQDLRRSAEFIAYVDRELKKHGITLIFLAVPDKYNAYYEQIADEEKLSGDARFIDRLTEELKRNGVLAVNLIGAFRDEINKGNDLYHFDDTHWNTAGAGLAARLVAEEIKRHRLLEPDAPMPEAAPEI</sequence>
<evidence type="ECO:0000256" key="4">
    <source>
        <dbReference type="ARBA" id="ARBA00022729"/>
    </source>
</evidence>
<feature type="transmembrane region" description="Helical" evidence="7">
    <location>
        <begin position="6"/>
        <end position="27"/>
    </location>
</feature>
<evidence type="ECO:0000259" key="8">
    <source>
        <dbReference type="Pfam" id="PF16822"/>
    </source>
</evidence>
<keyword evidence="10" id="KW-1185">Reference proteome</keyword>
<accession>A5D3A7</accession>
<keyword evidence="6" id="KW-0016">Alginate biosynthesis</keyword>
<keyword evidence="3" id="KW-0808">Transferase</keyword>
<dbReference type="InterPro" id="IPR031811">
    <property type="entry name" value="ALGX/ALGJ_SGNH-like"/>
</dbReference>
<dbReference type="GO" id="GO:0042121">
    <property type="term" value="P:alginic acid biosynthetic process"/>
    <property type="evidence" value="ECO:0007669"/>
    <property type="project" value="UniProtKB-UniPathway"/>
</dbReference>
<comment type="subcellular location">
    <subcellularLocation>
        <location evidence="1">Periplasm</location>
    </subcellularLocation>
</comment>
<reference evidence="10" key="1">
    <citation type="journal article" date="2008" name="Genome Res.">
        <title>The genome of Pelotomaculum thermopropionicum reveals niche-associated evolution in anaerobic microbiota.</title>
        <authorList>
            <person name="Kosaka T."/>
            <person name="Kato S."/>
            <person name="Shimoyama T."/>
            <person name="Ishii S."/>
            <person name="Abe T."/>
            <person name="Watanabe K."/>
        </authorList>
    </citation>
    <scope>NUCLEOTIDE SEQUENCE [LARGE SCALE GENOMIC DNA]</scope>
    <source>
        <strain evidence="10">DSM 13744 / JCM 10971 / SI</strain>
    </source>
</reference>
<evidence type="ECO:0000313" key="9">
    <source>
        <dbReference type="EMBL" id="BAF59268.1"/>
    </source>
</evidence>
<evidence type="ECO:0000256" key="7">
    <source>
        <dbReference type="SAM" id="Phobius"/>
    </source>
</evidence>
<keyword evidence="7" id="KW-1133">Transmembrane helix</keyword>
<keyword evidence="5" id="KW-0574">Periplasm</keyword>
<keyword evidence="4" id="KW-0732">Signal</keyword>
<dbReference type="InterPro" id="IPR036514">
    <property type="entry name" value="SGNH_hydro_sf"/>
</dbReference>
<dbReference type="HOGENOM" id="CLU_801138_0_0_9"/>
<gene>
    <name evidence="9" type="ordered locus">PTH_1088</name>
</gene>
<keyword evidence="7" id="KW-0812">Transmembrane</keyword>
<dbReference type="KEGG" id="pth:PTH_1088"/>
<evidence type="ECO:0000256" key="5">
    <source>
        <dbReference type="ARBA" id="ARBA00022764"/>
    </source>
</evidence>
<dbReference type="GO" id="GO:0042597">
    <property type="term" value="C:periplasmic space"/>
    <property type="evidence" value="ECO:0007669"/>
    <property type="project" value="UniProtKB-SubCell"/>
</dbReference>
<evidence type="ECO:0000256" key="3">
    <source>
        <dbReference type="ARBA" id="ARBA00022679"/>
    </source>
</evidence>
<feature type="domain" description="AlgX/AlgJ SGNH hydrolase-like" evidence="8">
    <location>
        <begin position="240"/>
        <end position="368"/>
    </location>
</feature>
<dbReference type="UniPathway" id="UPA00286"/>
<dbReference type="GO" id="GO:0016740">
    <property type="term" value="F:transferase activity"/>
    <property type="evidence" value="ECO:0007669"/>
    <property type="project" value="UniProtKB-KW"/>
</dbReference>
<organism evidence="9 10">
    <name type="scientific">Pelotomaculum thermopropionicum (strain DSM 13744 / JCM 10971 / SI)</name>
    <dbReference type="NCBI Taxonomy" id="370438"/>
    <lineage>
        <taxon>Bacteria</taxon>
        <taxon>Bacillati</taxon>
        <taxon>Bacillota</taxon>
        <taxon>Clostridia</taxon>
        <taxon>Eubacteriales</taxon>
        <taxon>Desulfotomaculaceae</taxon>
        <taxon>Pelotomaculum</taxon>
    </lineage>
</organism>
<proteinExistence type="predicted"/>
<dbReference type="Pfam" id="PF16822">
    <property type="entry name" value="ALGX"/>
    <property type="match status" value="1"/>
</dbReference>
<keyword evidence="7" id="KW-0472">Membrane</keyword>
<name>A5D3A7_PELTS</name>
<dbReference type="Proteomes" id="UP000006556">
    <property type="component" value="Chromosome"/>
</dbReference>
<dbReference type="AlphaFoldDB" id="A5D3A7"/>
<protein>
    <submittedName>
        <fullName evidence="9">Hypothetical membrane protein</fullName>
    </submittedName>
</protein>
<evidence type="ECO:0000256" key="1">
    <source>
        <dbReference type="ARBA" id="ARBA00004418"/>
    </source>
</evidence>
<dbReference type="SUPFAM" id="SSF52266">
    <property type="entry name" value="SGNH hydrolase"/>
    <property type="match status" value="1"/>
</dbReference>